<evidence type="ECO:0000313" key="3">
    <source>
        <dbReference type="Proteomes" id="UP000006911"/>
    </source>
</evidence>
<evidence type="ECO:0000256" key="1">
    <source>
        <dbReference type="SAM" id="MobiDB-lite"/>
    </source>
</evidence>
<sequence>MDIPALPLFDAIRGVMAGSWPDDEYDLAESPLSYVDYRKQKLDCGEPVTITTPSITIVKQDAEPESVVVVGEPSPESGDSADPAPKAESGPKLGTETSETDIDTKGTGYVDAGVQTDGSWLNAMLGFEAPREKDISASALQDGREEDGRTVLGTEVEEGNNLPTRSRRNTLVQTEGTSHLDPLRPITSGGDSTETLSINSDGPTEVSTAVQVRIFSSPPPSSVTTLPLDRHDSGFFPTPTSRPQTPPLKSKSRRSLPPSPPPSPPSMRRQAVVVGQSLIERKSTESTTTSTSARIISIENPQPSSVSIVSHNFSTTSVTRPRFSTSSLIVPNSLYSSPKSSRFFEDLSDELRPGTAASVEELARQSEPKKAPSVRPCTTVPSVQSEKITTSLVRPATAPGPSTPSKGKHRKLKLRLLKGCGLKIGIPQWAKKKKSSNEGKRVVSYESTVLTLASEKA</sequence>
<dbReference type="EMBL" id="FN430064">
    <property type="protein sequence ID" value="CAZ81244.1"/>
    <property type="molecule type" value="Genomic_DNA"/>
</dbReference>
<dbReference type="InParanoid" id="D5G9Q1"/>
<feature type="region of interest" description="Disordered" evidence="1">
    <location>
        <begin position="63"/>
        <end position="110"/>
    </location>
</feature>
<feature type="region of interest" description="Disordered" evidence="1">
    <location>
        <begin position="363"/>
        <end position="409"/>
    </location>
</feature>
<feature type="compositionally biased region" description="Polar residues" evidence="1">
    <location>
        <begin position="161"/>
        <end position="177"/>
    </location>
</feature>
<dbReference type="GeneID" id="9185381"/>
<dbReference type="Proteomes" id="UP000006911">
    <property type="component" value="Unassembled WGS sequence"/>
</dbReference>
<reference evidence="2 3" key="1">
    <citation type="journal article" date="2010" name="Nature">
        <title>Perigord black truffle genome uncovers evolutionary origins and mechanisms of symbiosis.</title>
        <authorList>
            <person name="Martin F."/>
            <person name="Kohler A."/>
            <person name="Murat C."/>
            <person name="Balestrini R."/>
            <person name="Coutinho P.M."/>
            <person name="Jaillon O."/>
            <person name="Montanini B."/>
            <person name="Morin E."/>
            <person name="Noel B."/>
            <person name="Percudani R."/>
            <person name="Porcel B."/>
            <person name="Rubini A."/>
            <person name="Amicucci A."/>
            <person name="Amselem J."/>
            <person name="Anthouard V."/>
            <person name="Arcioni S."/>
            <person name="Artiguenave F."/>
            <person name="Aury J.M."/>
            <person name="Ballario P."/>
            <person name="Bolchi A."/>
            <person name="Brenna A."/>
            <person name="Brun A."/>
            <person name="Buee M."/>
            <person name="Cantarel B."/>
            <person name="Chevalier G."/>
            <person name="Couloux A."/>
            <person name="Da Silva C."/>
            <person name="Denoeud F."/>
            <person name="Duplessis S."/>
            <person name="Ghignone S."/>
            <person name="Hilselberger B."/>
            <person name="Iotti M."/>
            <person name="Marcais B."/>
            <person name="Mello A."/>
            <person name="Miranda M."/>
            <person name="Pacioni G."/>
            <person name="Quesneville H."/>
            <person name="Riccioni C."/>
            <person name="Ruotolo R."/>
            <person name="Splivallo R."/>
            <person name="Stocchi V."/>
            <person name="Tisserant E."/>
            <person name="Viscomi A.R."/>
            <person name="Zambonelli A."/>
            <person name="Zampieri E."/>
            <person name="Henrissat B."/>
            <person name="Lebrun M.H."/>
            <person name="Paolocci F."/>
            <person name="Bonfante P."/>
            <person name="Ottonello S."/>
            <person name="Wincker P."/>
        </authorList>
    </citation>
    <scope>NUCLEOTIDE SEQUENCE [LARGE SCALE GENOMIC DNA]</scope>
    <source>
        <strain evidence="2 3">Mel28</strain>
    </source>
</reference>
<name>D5G9Q1_TUBMM</name>
<dbReference type="AlphaFoldDB" id="D5G9Q1"/>
<keyword evidence="3" id="KW-1185">Reference proteome</keyword>
<proteinExistence type="predicted"/>
<organism evidence="2 3">
    <name type="scientific">Tuber melanosporum (strain Mel28)</name>
    <name type="common">Perigord black truffle</name>
    <dbReference type="NCBI Taxonomy" id="656061"/>
    <lineage>
        <taxon>Eukaryota</taxon>
        <taxon>Fungi</taxon>
        <taxon>Dikarya</taxon>
        <taxon>Ascomycota</taxon>
        <taxon>Pezizomycotina</taxon>
        <taxon>Pezizomycetes</taxon>
        <taxon>Pezizales</taxon>
        <taxon>Tuberaceae</taxon>
        <taxon>Tuber</taxon>
    </lineage>
</organism>
<feature type="compositionally biased region" description="Polar residues" evidence="1">
    <location>
        <begin position="379"/>
        <end position="392"/>
    </location>
</feature>
<protein>
    <submittedName>
        <fullName evidence="2">(Perigord truffle) hypothetical protein</fullName>
    </submittedName>
</protein>
<dbReference type="KEGG" id="tml:GSTUM_00005017001"/>
<evidence type="ECO:0000313" key="2">
    <source>
        <dbReference type="EMBL" id="CAZ81244.1"/>
    </source>
</evidence>
<dbReference type="HOGENOM" id="CLU_598775_0_0_1"/>
<accession>D5G9Q1</accession>
<dbReference type="RefSeq" id="XP_002837053.1">
    <property type="nucleotide sequence ID" value="XM_002837007.1"/>
</dbReference>
<feature type="region of interest" description="Disordered" evidence="1">
    <location>
        <begin position="135"/>
        <end position="292"/>
    </location>
</feature>
<gene>
    <name evidence="2" type="ORF">GSTUM_00005017001</name>
</gene>
<feature type="compositionally biased region" description="Polar residues" evidence="1">
    <location>
        <begin position="189"/>
        <end position="210"/>
    </location>
</feature>
<feature type="compositionally biased region" description="Low complexity" evidence="1">
    <location>
        <begin position="65"/>
        <end position="78"/>
    </location>
</feature>